<dbReference type="InterPro" id="IPR006260">
    <property type="entry name" value="TonB/TolA_C"/>
</dbReference>
<dbReference type="Pfam" id="PF03544">
    <property type="entry name" value="TonB_C"/>
    <property type="match status" value="1"/>
</dbReference>
<dbReference type="KEGG" id="blag:BLTE_15630"/>
<evidence type="ECO:0000259" key="11">
    <source>
        <dbReference type="PROSITE" id="PS52015"/>
    </source>
</evidence>
<evidence type="ECO:0000256" key="9">
    <source>
        <dbReference type="ARBA" id="ARBA00023136"/>
    </source>
</evidence>
<keyword evidence="6" id="KW-0812">Transmembrane</keyword>
<evidence type="ECO:0000256" key="1">
    <source>
        <dbReference type="ARBA" id="ARBA00004383"/>
    </source>
</evidence>
<dbReference type="PANTHER" id="PTHR33446">
    <property type="entry name" value="PROTEIN TONB-RELATED"/>
    <property type="match status" value="1"/>
</dbReference>
<evidence type="ECO:0000256" key="3">
    <source>
        <dbReference type="ARBA" id="ARBA00022448"/>
    </source>
</evidence>
<dbReference type="Proteomes" id="UP000266934">
    <property type="component" value="Chromosome"/>
</dbReference>
<proteinExistence type="inferred from homology"/>
<protein>
    <submittedName>
        <fullName evidence="12">Cell envelope biogenesis protein TonB</fullName>
    </submittedName>
</protein>
<keyword evidence="9" id="KW-0472">Membrane</keyword>
<evidence type="ECO:0000256" key="5">
    <source>
        <dbReference type="ARBA" id="ARBA00022519"/>
    </source>
</evidence>
<evidence type="ECO:0000313" key="13">
    <source>
        <dbReference type="Proteomes" id="UP000266934"/>
    </source>
</evidence>
<dbReference type="EMBL" id="AP018907">
    <property type="protein sequence ID" value="BBF92878.1"/>
    <property type="molecule type" value="Genomic_DNA"/>
</dbReference>
<feature type="compositionally biased region" description="Basic and acidic residues" evidence="10">
    <location>
        <begin position="135"/>
        <end position="155"/>
    </location>
</feature>
<dbReference type="SUPFAM" id="SSF74653">
    <property type="entry name" value="TolA/TonB C-terminal domain"/>
    <property type="match status" value="1"/>
</dbReference>
<dbReference type="GO" id="GO:0005886">
    <property type="term" value="C:plasma membrane"/>
    <property type="evidence" value="ECO:0007669"/>
    <property type="project" value="UniProtKB-SubCell"/>
</dbReference>
<feature type="compositionally biased region" description="Low complexity" evidence="10">
    <location>
        <begin position="56"/>
        <end position="65"/>
    </location>
</feature>
<evidence type="ECO:0000256" key="6">
    <source>
        <dbReference type="ARBA" id="ARBA00022692"/>
    </source>
</evidence>
<dbReference type="GO" id="GO:0015031">
    <property type="term" value="P:protein transport"/>
    <property type="evidence" value="ECO:0007669"/>
    <property type="project" value="UniProtKB-KW"/>
</dbReference>
<accession>A0A348FZZ5</accession>
<dbReference type="Gene3D" id="3.30.1150.10">
    <property type="match status" value="1"/>
</dbReference>
<organism evidence="12 13">
    <name type="scientific">Blastochloris tepida</name>
    <dbReference type="NCBI Taxonomy" id="2233851"/>
    <lineage>
        <taxon>Bacteria</taxon>
        <taxon>Pseudomonadati</taxon>
        <taxon>Pseudomonadota</taxon>
        <taxon>Alphaproteobacteria</taxon>
        <taxon>Hyphomicrobiales</taxon>
        <taxon>Blastochloridaceae</taxon>
        <taxon>Blastochloris</taxon>
    </lineage>
</organism>
<keyword evidence="8" id="KW-1133">Transmembrane helix</keyword>
<keyword evidence="5" id="KW-0997">Cell inner membrane</keyword>
<evidence type="ECO:0000313" key="12">
    <source>
        <dbReference type="EMBL" id="BBF92878.1"/>
    </source>
</evidence>
<dbReference type="InterPro" id="IPR051045">
    <property type="entry name" value="TonB-dependent_transducer"/>
</dbReference>
<keyword evidence="7" id="KW-0653">Protein transport</keyword>
<evidence type="ECO:0000256" key="2">
    <source>
        <dbReference type="ARBA" id="ARBA00006555"/>
    </source>
</evidence>
<dbReference type="PROSITE" id="PS52015">
    <property type="entry name" value="TONB_CTD"/>
    <property type="match status" value="1"/>
</dbReference>
<feature type="compositionally biased region" description="Low complexity" evidence="10">
    <location>
        <begin position="163"/>
        <end position="180"/>
    </location>
</feature>
<dbReference type="GO" id="GO:0055085">
    <property type="term" value="P:transmembrane transport"/>
    <property type="evidence" value="ECO:0007669"/>
    <property type="project" value="InterPro"/>
</dbReference>
<comment type="subcellular location">
    <subcellularLocation>
        <location evidence="1">Cell inner membrane</location>
        <topology evidence="1">Single-pass membrane protein</topology>
        <orientation evidence="1">Periplasmic side</orientation>
    </subcellularLocation>
</comment>
<dbReference type="InterPro" id="IPR037682">
    <property type="entry name" value="TonB_C"/>
</dbReference>
<gene>
    <name evidence="12" type="primary">tonB</name>
    <name evidence="12" type="ORF">BLTE_15630</name>
</gene>
<keyword evidence="13" id="KW-1185">Reference proteome</keyword>
<comment type="similarity">
    <text evidence="2">Belongs to the TonB family.</text>
</comment>
<feature type="region of interest" description="Disordered" evidence="10">
    <location>
        <begin position="56"/>
        <end position="180"/>
    </location>
</feature>
<dbReference type="OrthoDB" id="7433592at2"/>
<name>A0A348FZZ5_9HYPH</name>
<dbReference type="NCBIfam" id="TIGR01352">
    <property type="entry name" value="tonB_Cterm"/>
    <property type="match status" value="1"/>
</dbReference>
<dbReference type="AlphaFoldDB" id="A0A348FZZ5"/>
<reference evidence="12 13" key="1">
    <citation type="submission" date="2018-08" db="EMBL/GenBank/DDBJ databases">
        <title>Complete genome sequencing of Blastochloris tepida GI.</title>
        <authorList>
            <person name="Tsukatani Y."/>
            <person name="Mori H."/>
        </authorList>
    </citation>
    <scope>NUCLEOTIDE SEQUENCE [LARGE SCALE GENOMIC DNA]</scope>
    <source>
        <strain evidence="12 13">GI</strain>
    </source>
</reference>
<feature type="domain" description="TonB C-terminal" evidence="11">
    <location>
        <begin position="197"/>
        <end position="288"/>
    </location>
</feature>
<dbReference type="RefSeq" id="WP_126399073.1">
    <property type="nucleotide sequence ID" value="NZ_AP018907.1"/>
</dbReference>
<evidence type="ECO:0000256" key="8">
    <source>
        <dbReference type="ARBA" id="ARBA00022989"/>
    </source>
</evidence>
<keyword evidence="4" id="KW-1003">Cell membrane</keyword>
<keyword evidence="3" id="KW-0813">Transport</keyword>
<evidence type="ECO:0000256" key="7">
    <source>
        <dbReference type="ARBA" id="ARBA00022927"/>
    </source>
</evidence>
<feature type="compositionally biased region" description="Basic and acidic residues" evidence="10">
    <location>
        <begin position="81"/>
        <end position="93"/>
    </location>
</feature>
<evidence type="ECO:0000256" key="10">
    <source>
        <dbReference type="SAM" id="MobiDB-lite"/>
    </source>
</evidence>
<evidence type="ECO:0000256" key="4">
    <source>
        <dbReference type="ARBA" id="ARBA00022475"/>
    </source>
</evidence>
<sequence length="288" mass="30731">MTSPTFPRQDSLRWGLAFAFAAAAHGAVALAVLTNWQSEEVTAGMPVVIELELMSASPDSASSESVPGPEQTQADLTPEPKTTEETEPEKTESPPEPETAETPLETEQAAVEPPTPDPIEVPETVPAVPAPKPVPRPDIKTSEVKKPDPKREAKKPERKPKRPQTAAATTAPSSAEAVASVPASQTFGHGASNALPNWNSRIVAHLQRHKRYPAEAQARGETGVARLSFTVDRAGHVIASRLTASSGHSSLDRETAELILRAQPLPPPPPELAGARFSFSVPIRYSLR</sequence>